<reference evidence="1" key="2">
    <citation type="journal article" date="2021" name="PeerJ">
        <title>Extensive microbial diversity within the chicken gut microbiome revealed by metagenomics and culture.</title>
        <authorList>
            <person name="Gilroy R."/>
            <person name="Ravi A."/>
            <person name="Getino M."/>
            <person name="Pursley I."/>
            <person name="Horton D.L."/>
            <person name="Alikhan N.F."/>
            <person name="Baker D."/>
            <person name="Gharbi K."/>
            <person name="Hall N."/>
            <person name="Watson M."/>
            <person name="Adriaenssens E.M."/>
            <person name="Foster-Nyarko E."/>
            <person name="Jarju S."/>
            <person name="Secka A."/>
            <person name="Antonio M."/>
            <person name="Oren A."/>
            <person name="Chaudhuri R.R."/>
            <person name="La Ragione R."/>
            <person name="Hildebrand F."/>
            <person name="Pallen M.J."/>
        </authorList>
    </citation>
    <scope>NUCLEOTIDE SEQUENCE</scope>
    <source>
        <strain evidence="1">7463</strain>
    </source>
</reference>
<dbReference type="AlphaFoldDB" id="A0A9D1LEL6"/>
<evidence type="ECO:0000313" key="1">
    <source>
        <dbReference type="EMBL" id="HIU36879.1"/>
    </source>
</evidence>
<proteinExistence type="predicted"/>
<feature type="non-terminal residue" evidence="1">
    <location>
        <position position="1"/>
    </location>
</feature>
<dbReference type="EMBL" id="DVMY01000026">
    <property type="protein sequence ID" value="HIU36879.1"/>
    <property type="molecule type" value="Genomic_DNA"/>
</dbReference>
<evidence type="ECO:0000313" key="2">
    <source>
        <dbReference type="Proteomes" id="UP000824083"/>
    </source>
</evidence>
<reference evidence="1" key="1">
    <citation type="submission" date="2020-10" db="EMBL/GenBank/DDBJ databases">
        <authorList>
            <person name="Gilroy R."/>
        </authorList>
    </citation>
    <scope>NUCLEOTIDE SEQUENCE</scope>
    <source>
        <strain evidence="1">7463</strain>
    </source>
</reference>
<accession>A0A9D1LEL6</accession>
<name>A0A9D1LEL6_9BURK</name>
<comment type="caution">
    <text evidence="1">The sequence shown here is derived from an EMBL/GenBank/DDBJ whole genome shotgun (WGS) entry which is preliminary data.</text>
</comment>
<dbReference type="Proteomes" id="UP000824083">
    <property type="component" value="Unassembled WGS sequence"/>
</dbReference>
<gene>
    <name evidence="1" type="ORF">IAC56_01155</name>
</gene>
<organism evidence="1 2">
    <name type="scientific">Candidatus Aphodousia faecigallinarum</name>
    <dbReference type="NCBI Taxonomy" id="2840677"/>
    <lineage>
        <taxon>Bacteria</taxon>
        <taxon>Pseudomonadati</taxon>
        <taxon>Pseudomonadota</taxon>
        <taxon>Betaproteobacteria</taxon>
        <taxon>Burkholderiales</taxon>
        <taxon>Sutterellaceae</taxon>
        <taxon>Sutterellaceae incertae sedis</taxon>
        <taxon>Candidatus Aphodousia</taxon>
    </lineage>
</organism>
<sequence>HMGLNHLVASLIHPEKLDYPLSGELTESEKETILGQSFKRRPTYITSGLWSNHLENKSPVYKPTREARRLVHMDTNFVNVFTSSELFYEMKIDDEHRHNLLGICIRKVNPKGVVERAWFLPRRLWKWFLYEPEEKHFLSESSMRKFLPQDASHSQAGADIDEVLDALAWSQDKTLTAQELEDVLVLLTEVETPQTPLRVTNPILKQILVDDRPLSEVIDEVESRTQHRHSLYKVNRASFALACASKAAEFQGDSKPGGIQCCPMPDIDYLASINHLEN</sequence>
<protein>
    <submittedName>
        <fullName evidence="1">Uncharacterized protein</fullName>
    </submittedName>
</protein>